<dbReference type="EMBL" id="CP025958">
    <property type="protein sequence ID" value="AWM38719.1"/>
    <property type="molecule type" value="Genomic_DNA"/>
</dbReference>
<evidence type="ECO:0000313" key="1">
    <source>
        <dbReference type="EMBL" id="AWM38719.1"/>
    </source>
</evidence>
<proteinExistence type="predicted"/>
<dbReference type="AlphaFoldDB" id="A0A2Z3GWA6"/>
<dbReference type="RefSeq" id="WP_010050613.1">
    <property type="nucleotide sequence ID" value="NZ_CP025958.1"/>
</dbReference>
<accession>A0A2Z3GWA6</accession>
<keyword evidence="2" id="KW-1185">Reference proteome</keyword>
<dbReference type="Proteomes" id="UP000245802">
    <property type="component" value="Chromosome"/>
</dbReference>
<protein>
    <submittedName>
        <fullName evidence="1">Uncharacterized protein</fullName>
    </submittedName>
</protein>
<organism evidence="1 2">
    <name type="scientific">Gemmata obscuriglobus</name>
    <dbReference type="NCBI Taxonomy" id="114"/>
    <lineage>
        <taxon>Bacteria</taxon>
        <taxon>Pseudomonadati</taxon>
        <taxon>Planctomycetota</taxon>
        <taxon>Planctomycetia</taxon>
        <taxon>Gemmatales</taxon>
        <taxon>Gemmataceae</taxon>
        <taxon>Gemmata</taxon>
    </lineage>
</organism>
<gene>
    <name evidence="1" type="ORF">C1280_18135</name>
</gene>
<sequence>MKCELTAVSKDEAYRVLRELVLRMDLTATEMKTAQDPMIDQYKWAVAIDKILGAIDNIK</sequence>
<dbReference type="KEGG" id="gog:C1280_18135"/>
<evidence type="ECO:0000313" key="2">
    <source>
        <dbReference type="Proteomes" id="UP000245802"/>
    </source>
</evidence>
<name>A0A2Z3GWA6_9BACT</name>
<reference evidence="1 2" key="1">
    <citation type="submission" date="2018-01" db="EMBL/GenBank/DDBJ databases">
        <title>G. obscuriglobus.</title>
        <authorList>
            <person name="Franke J."/>
            <person name="Blomberg W."/>
            <person name="Selmecki A."/>
        </authorList>
    </citation>
    <scope>NUCLEOTIDE SEQUENCE [LARGE SCALE GENOMIC DNA]</scope>
    <source>
        <strain evidence="1 2">DSM 5831</strain>
    </source>
</reference>